<dbReference type="PANTHER" id="PTHR12121">
    <property type="entry name" value="CARBON CATABOLITE REPRESSOR PROTEIN 4"/>
    <property type="match status" value="1"/>
</dbReference>
<gene>
    <name evidence="3" type="ORF">CYLTODRAFT_359514</name>
</gene>
<organism evidence="3 4">
    <name type="scientific">Cylindrobasidium torrendii FP15055 ss-10</name>
    <dbReference type="NCBI Taxonomy" id="1314674"/>
    <lineage>
        <taxon>Eukaryota</taxon>
        <taxon>Fungi</taxon>
        <taxon>Dikarya</taxon>
        <taxon>Basidiomycota</taxon>
        <taxon>Agaricomycotina</taxon>
        <taxon>Agaricomycetes</taxon>
        <taxon>Agaricomycetidae</taxon>
        <taxon>Agaricales</taxon>
        <taxon>Marasmiineae</taxon>
        <taxon>Physalacriaceae</taxon>
        <taxon>Cylindrobasidium</taxon>
    </lineage>
</organism>
<reference evidence="3 4" key="1">
    <citation type="journal article" date="2015" name="Fungal Genet. Biol.">
        <title>Evolution of novel wood decay mechanisms in Agaricales revealed by the genome sequences of Fistulina hepatica and Cylindrobasidium torrendii.</title>
        <authorList>
            <person name="Floudas D."/>
            <person name="Held B.W."/>
            <person name="Riley R."/>
            <person name="Nagy L.G."/>
            <person name="Koehler G."/>
            <person name="Ransdell A.S."/>
            <person name="Younus H."/>
            <person name="Chow J."/>
            <person name="Chiniquy J."/>
            <person name="Lipzen A."/>
            <person name="Tritt A."/>
            <person name="Sun H."/>
            <person name="Haridas S."/>
            <person name="LaButti K."/>
            <person name="Ohm R.A."/>
            <person name="Kues U."/>
            <person name="Blanchette R.A."/>
            <person name="Grigoriev I.V."/>
            <person name="Minto R.E."/>
            <person name="Hibbett D.S."/>
        </authorList>
    </citation>
    <scope>NUCLEOTIDE SEQUENCE [LARGE SCALE GENOMIC DNA]</scope>
    <source>
        <strain evidence="3 4">FP15055 ss-10</strain>
    </source>
</reference>
<dbReference type="EMBL" id="KN880679">
    <property type="protein sequence ID" value="KIY63699.1"/>
    <property type="molecule type" value="Genomic_DNA"/>
</dbReference>
<name>A0A0D7B0P1_9AGAR</name>
<feature type="domain" description="Endonuclease/exonuclease/phosphatase" evidence="2">
    <location>
        <begin position="22"/>
        <end position="326"/>
    </location>
</feature>
<dbReference type="PANTHER" id="PTHR12121:SF36">
    <property type="entry name" value="ENDONUCLEASE_EXONUCLEASE_PHOSPHATASE DOMAIN-CONTAINING PROTEIN"/>
    <property type="match status" value="1"/>
</dbReference>
<dbReference type="OrthoDB" id="276515at2759"/>
<evidence type="ECO:0000256" key="1">
    <source>
        <dbReference type="SAM" id="SignalP"/>
    </source>
</evidence>
<dbReference type="Proteomes" id="UP000054007">
    <property type="component" value="Unassembled WGS sequence"/>
</dbReference>
<dbReference type="GO" id="GO:0000175">
    <property type="term" value="F:3'-5'-RNA exonuclease activity"/>
    <property type="evidence" value="ECO:0007669"/>
    <property type="project" value="TreeGrafter"/>
</dbReference>
<evidence type="ECO:0000313" key="4">
    <source>
        <dbReference type="Proteomes" id="UP000054007"/>
    </source>
</evidence>
<sequence length="335" mass="36763">MRFSSAIVLATVATHASALRLLSWNLRYDSKPDSISVADSIAALPDPLDAPKYFQSYQEQPWSTRRIRIAQHIHERKVSIIGVQEALIRQVNDLTELLGADTWKWVGVGRDDGAQAGEFSAIFYNTKDVSLVENDTFWLSNTPDEPTKFPGAGSIRLATYAKFTQGTSEFVVMNTHLDDQSDGQRRLGASMMLARAKYEAYNGGAGNGKVFLMGDYNSPPKGTDSGGYDITVGNADPVAVNATWAARYEVPAGKLDEFALLDLRAQAPRQSVSVNYATYTSWPQPGNSSEYRRIDFVFGGSVGDYSTDAYTVDSSLNDDGVWMSDHRPTVVEVSV</sequence>
<dbReference type="CDD" id="cd09083">
    <property type="entry name" value="EEP-1"/>
    <property type="match status" value="1"/>
</dbReference>
<dbReference type="InterPro" id="IPR050410">
    <property type="entry name" value="CCR4/nocturin_mRNA_transcr"/>
</dbReference>
<proteinExistence type="predicted"/>
<dbReference type="Pfam" id="PF03372">
    <property type="entry name" value="Exo_endo_phos"/>
    <property type="match status" value="1"/>
</dbReference>
<feature type="chain" id="PRO_5002316595" description="Endonuclease/exonuclease/phosphatase domain-containing protein" evidence="1">
    <location>
        <begin position="19"/>
        <end position="335"/>
    </location>
</feature>
<dbReference type="InterPro" id="IPR036691">
    <property type="entry name" value="Endo/exonu/phosph_ase_sf"/>
</dbReference>
<protein>
    <recommendedName>
        <fullName evidence="2">Endonuclease/exonuclease/phosphatase domain-containing protein</fullName>
    </recommendedName>
</protein>
<keyword evidence="4" id="KW-1185">Reference proteome</keyword>
<evidence type="ECO:0000259" key="2">
    <source>
        <dbReference type="Pfam" id="PF03372"/>
    </source>
</evidence>
<feature type="signal peptide" evidence="1">
    <location>
        <begin position="1"/>
        <end position="18"/>
    </location>
</feature>
<accession>A0A0D7B0P1</accession>
<dbReference type="InterPro" id="IPR005135">
    <property type="entry name" value="Endo/exonuclease/phosphatase"/>
</dbReference>
<dbReference type="AlphaFoldDB" id="A0A0D7B0P1"/>
<dbReference type="SUPFAM" id="SSF56219">
    <property type="entry name" value="DNase I-like"/>
    <property type="match status" value="1"/>
</dbReference>
<dbReference type="Gene3D" id="3.60.10.10">
    <property type="entry name" value="Endonuclease/exonuclease/phosphatase"/>
    <property type="match status" value="1"/>
</dbReference>
<keyword evidence="1" id="KW-0732">Signal</keyword>
<dbReference type="STRING" id="1314674.A0A0D7B0P1"/>
<evidence type="ECO:0000313" key="3">
    <source>
        <dbReference type="EMBL" id="KIY63699.1"/>
    </source>
</evidence>